<comment type="caution">
    <text evidence="2">The sequence shown here is derived from an EMBL/GenBank/DDBJ whole genome shotgun (WGS) entry which is preliminary data.</text>
</comment>
<proteinExistence type="predicted"/>
<protein>
    <submittedName>
        <fullName evidence="2">Uncharacterized protein</fullName>
    </submittedName>
</protein>
<dbReference type="AlphaFoldDB" id="A0AAD7FCR3"/>
<keyword evidence="1" id="KW-0812">Transmembrane</keyword>
<organism evidence="2 3">
    <name type="scientific">Roridomyces roridus</name>
    <dbReference type="NCBI Taxonomy" id="1738132"/>
    <lineage>
        <taxon>Eukaryota</taxon>
        <taxon>Fungi</taxon>
        <taxon>Dikarya</taxon>
        <taxon>Basidiomycota</taxon>
        <taxon>Agaricomycotina</taxon>
        <taxon>Agaricomycetes</taxon>
        <taxon>Agaricomycetidae</taxon>
        <taxon>Agaricales</taxon>
        <taxon>Marasmiineae</taxon>
        <taxon>Mycenaceae</taxon>
        <taxon>Roridomyces</taxon>
    </lineage>
</organism>
<sequence>MTCKVATKKKDLKNVAERITAASFVKGLIGKFLVFHLLFLDDNSSRPVHKHTCGDAPDKDITIRLGRNIHHHQFFRLHLLLYTLRALGPPRLPSEKHEFMLMVVVDLVPLSPPLNDAFNKTKRIAVGNNLPVPLCIIPPEMVEIHRGVVQATRPEVRLHCIWITTSDVYAPGTEDNSRNGALAVTPFMLNNYLLPGFSLDLYSYGYGVHRRVTQDLDFLFESINDELRLDTENHYLLRA</sequence>
<name>A0AAD7FCR3_9AGAR</name>
<dbReference type="EMBL" id="JARKIF010000030">
    <property type="protein sequence ID" value="KAJ7612612.1"/>
    <property type="molecule type" value="Genomic_DNA"/>
</dbReference>
<dbReference type="Proteomes" id="UP001221142">
    <property type="component" value="Unassembled WGS sequence"/>
</dbReference>
<feature type="transmembrane region" description="Helical" evidence="1">
    <location>
        <begin position="21"/>
        <end position="40"/>
    </location>
</feature>
<gene>
    <name evidence="2" type="ORF">FB45DRAFT_1036835</name>
</gene>
<evidence type="ECO:0000256" key="1">
    <source>
        <dbReference type="SAM" id="Phobius"/>
    </source>
</evidence>
<evidence type="ECO:0000313" key="2">
    <source>
        <dbReference type="EMBL" id="KAJ7612612.1"/>
    </source>
</evidence>
<evidence type="ECO:0000313" key="3">
    <source>
        <dbReference type="Proteomes" id="UP001221142"/>
    </source>
</evidence>
<keyword evidence="3" id="KW-1185">Reference proteome</keyword>
<accession>A0AAD7FCR3</accession>
<keyword evidence="1" id="KW-1133">Transmembrane helix</keyword>
<reference evidence="2" key="1">
    <citation type="submission" date="2023-03" db="EMBL/GenBank/DDBJ databases">
        <title>Massive genome expansion in bonnet fungi (Mycena s.s.) driven by repeated elements and novel gene families across ecological guilds.</title>
        <authorList>
            <consortium name="Lawrence Berkeley National Laboratory"/>
            <person name="Harder C.B."/>
            <person name="Miyauchi S."/>
            <person name="Viragh M."/>
            <person name="Kuo A."/>
            <person name="Thoen E."/>
            <person name="Andreopoulos B."/>
            <person name="Lu D."/>
            <person name="Skrede I."/>
            <person name="Drula E."/>
            <person name="Henrissat B."/>
            <person name="Morin E."/>
            <person name="Kohler A."/>
            <person name="Barry K."/>
            <person name="LaButti K."/>
            <person name="Morin E."/>
            <person name="Salamov A."/>
            <person name="Lipzen A."/>
            <person name="Mereny Z."/>
            <person name="Hegedus B."/>
            <person name="Baldrian P."/>
            <person name="Stursova M."/>
            <person name="Weitz H."/>
            <person name="Taylor A."/>
            <person name="Grigoriev I.V."/>
            <person name="Nagy L.G."/>
            <person name="Martin F."/>
            <person name="Kauserud H."/>
        </authorList>
    </citation>
    <scope>NUCLEOTIDE SEQUENCE</scope>
    <source>
        <strain evidence="2">9284</strain>
    </source>
</reference>
<keyword evidence="1" id="KW-0472">Membrane</keyword>